<dbReference type="EMBL" id="LPNN01000005">
    <property type="protein sequence ID" value="OEJ86718.1"/>
    <property type="molecule type" value="Genomic_DNA"/>
</dbReference>
<dbReference type="STRING" id="29833.A0A1E5RIH7"/>
<keyword evidence="2" id="KW-1185">Reference proteome</keyword>
<accession>A0A1E5RIH7</accession>
<dbReference type="VEuPathDB" id="FungiDB:AWRI3580_g3019"/>
<name>A0A1E5RIH7_HANUV</name>
<dbReference type="Pfam" id="PF22682">
    <property type="entry name" value="Ribosomal_uL24m-like"/>
    <property type="match status" value="1"/>
</dbReference>
<dbReference type="AlphaFoldDB" id="A0A1E5RIH7"/>
<comment type="caution">
    <text evidence="1">The sequence shown here is derived from an EMBL/GenBank/DDBJ whole genome shotgun (WGS) entry which is preliminary data.</text>
</comment>
<protein>
    <recommendedName>
        <fullName evidence="3">54S ribosomal protein L40, mitochondrial</fullName>
    </recommendedName>
</protein>
<gene>
    <name evidence="1" type="ORF">AWRI3580_g3019</name>
</gene>
<evidence type="ECO:0000313" key="1">
    <source>
        <dbReference type="EMBL" id="OEJ86718.1"/>
    </source>
</evidence>
<dbReference type="Proteomes" id="UP000095358">
    <property type="component" value="Unassembled WGS sequence"/>
</dbReference>
<evidence type="ECO:0008006" key="3">
    <source>
        <dbReference type="Google" id="ProtNLM"/>
    </source>
</evidence>
<proteinExistence type="predicted"/>
<reference evidence="2" key="1">
    <citation type="journal article" date="2016" name="Genome Announc.">
        <title>Genome sequences of three species of Hanseniaspora isolated from spontaneous wine fermentations.</title>
        <authorList>
            <person name="Sternes P.R."/>
            <person name="Lee D."/>
            <person name="Kutyna D.R."/>
            <person name="Borneman A.R."/>
        </authorList>
    </citation>
    <scope>NUCLEOTIDE SEQUENCE [LARGE SCALE GENOMIC DNA]</scope>
    <source>
        <strain evidence="2">AWRI3580</strain>
    </source>
</reference>
<sequence length="349" mass="41170">MVSHTNLLCKHWRLQKPAKYIPRSQWNVIRSTELKKIQENPDILYNEQQDMFKSRMKKLKTKPKSKFYSQISFKDEVRNELANPVFMRNPFYESVRPEDRFKTIKDWKYEVGDKVVIVNKDLPGYGTITKITEHLTIGTKTNLYSVEHGGPKILTLTPRSHWKYDNSRKSYFAEDDGYIKQEDIRLIYENPETKEILIVEDVDFSEEKYYNPHTDSMQYKRFVKHHPELILEFPPKEREVGDFSTDPSTVLKQTYNPTNFFDSEIPEDVFGTSKSMKTLDRALSRLVTPNIRNALIGEFDFPKSPAERVQENYKNQIKSIENLRAGYFNDKIKEDIGKKIFEKLNADIA</sequence>
<organism evidence="1 2">
    <name type="scientific">Hanseniaspora uvarum</name>
    <name type="common">Yeast</name>
    <name type="synonym">Kloeckera apiculata</name>
    <dbReference type="NCBI Taxonomy" id="29833"/>
    <lineage>
        <taxon>Eukaryota</taxon>
        <taxon>Fungi</taxon>
        <taxon>Dikarya</taxon>
        <taxon>Ascomycota</taxon>
        <taxon>Saccharomycotina</taxon>
        <taxon>Saccharomycetes</taxon>
        <taxon>Saccharomycodales</taxon>
        <taxon>Saccharomycodaceae</taxon>
        <taxon>Hanseniaspora</taxon>
    </lineage>
</organism>
<dbReference type="OrthoDB" id="3970692at2759"/>
<evidence type="ECO:0000313" key="2">
    <source>
        <dbReference type="Proteomes" id="UP000095358"/>
    </source>
</evidence>